<keyword evidence="4" id="KW-1185">Reference proteome</keyword>
<dbReference type="RefSeq" id="WP_246117841.1">
    <property type="nucleotide sequence ID" value="NZ_CP036263.1"/>
</dbReference>
<feature type="region of interest" description="Disordered" evidence="2">
    <location>
        <begin position="74"/>
        <end position="93"/>
    </location>
</feature>
<dbReference type="Gene3D" id="2.40.160.10">
    <property type="entry name" value="Porin"/>
    <property type="match status" value="1"/>
</dbReference>
<keyword evidence="1" id="KW-0175">Coiled coil</keyword>
<reference evidence="3 4" key="1">
    <citation type="submission" date="2019-02" db="EMBL/GenBank/DDBJ databases">
        <title>Deep-cultivation of Planctomycetes and their phenomic and genomic characterization uncovers novel biology.</title>
        <authorList>
            <person name="Wiegand S."/>
            <person name="Jogler M."/>
            <person name="Boedeker C."/>
            <person name="Pinto D."/>
            <person name="Vollmers J."/>
            <person name="Rivas-Marin E."/>
            <person name="Kohn T."/>
            <person name="Peeters S.H."/>
            <person name="Heuer A."/>
            <person name="Rast P."/>
            <person name="Oberbeckmann S."/>
            <person name="Bunk B."/>
            <person name="Jeske O."/>
            <person name="Meyerdierks A."/>
            <person name="Storesund J.E."/>
            <person name="Kallscheuer N."/>
            <person name="Luecker S."/>
            <person name="Lage O.M."/>
            <person name="Pohl T."/>
            <person name="Merkel B.J."/>
            <person name="Hornburger P."/>
            <person name="Mueller R.-W."/>
            <person name="Bruemmer F."/>
            <person name="Labrenz M."/>
            <person name="Spormann A.M."/>
            <person name="Op den Camp H."/>
            <person name="Overmann J."/>
            <person name="Amann R."/>
            <person name="Jetten M.S.M."/>
            <person name="Mascher T."/>
            <person name="Medema M.H."/>
            <person name="Devos D.P."/>
            <person name="Kaster A.-K."/>
            <person name="Ovreas L."/>
            <person name="Rohde M."/>
            <person name="Galperin M.Y."/>
            <person name="Jogler C."/>
        </authorList>
    </citation>
    <scope>NUCLEOTIDE SEQUENCE [LARGE SCALE GENOMIC DNA]</scope>
    <source>
        <strain evidence="3 4">HG15A2</strain>
    </source>
</reference>
<evidence type="ECO:0000313" key="4">
    <source>
        <dbReference type="Proteomes" id="UP000319852"/>
    </source>
</evidence>
<dbReference type="Proteomes" id="UP000319852">
    <property type="component" value="Chromosome"/>
</dbReference>
<protein>
    <submittedName>
        <fullName evidence="3">Porin P</fullName>
    </submittedName>
</protein>
<feature type="coiled-coil region" evidence="1">
    <location>
        <begin position="95"/>
        <end position="136"/>
    </location>
</feature>
<name>A0A517MPF8_9BACT</name>
<dbReference type="AlphaFoldDB" id="A0A517MPF8"/>
<organism evidence="3 4">
    <name type="scientific">Adhaeretor mobilis</name>
    <dbReference type="NCBI Taxonomy" id="1930276"/>
    <lineage>
        <taxon>Bacteria</taxon>
        <taxon>Pseudomonadati</taxon>
        <taxon>Planctomycetota</taxon>
        <taxon>Planctomycetia</taxon>
        <taxon>Pirellulales</taxon>
        <taxon>Lacipirellulaceae</taxon>
        <taxon>Adhaeretor</taxon>
    </lineage>
</organism>
<accession>A0A517MPF8</accession>
<dbReference type="SUPFAM" id="SSF56935">
    <property type="entry name" value="Porins"/>
    <property type="match status" value="1"/>
</dbReference>
<evidence type="ECO:0000313" key="3">
    <source>
        <dbReference type="EMBL" id="QDS96776.1"/>
    </source>
</evidence>
<proteinExistence type="predicted"/>
<dbReference type="InterPro" id="IPR023614">
    <property type="entry name" value="Porin_dom_sf"/>
</dbReference>
<sequence>MKPSDYSTQASLWRQRRRIIAAVVLGMIAQLLLVATLSASDSAAIQPLPPLDSEPLAPVAHYHFYLEDEPSLKLADTNGEDTSDAAEDGVGGNELSDIKKRLKKLEDNYDELEEDYGNLEEDHSELSDSYNELKGKLKNVAFSGHEHASMKVGGRIHADMWSFPGDSAGVNMIENEDPTISPQDRVGFRRMRFGVKGKLMANMLYKIEMEFAGGNKSEFRDAYLGWNDVPFLQTVLLGNQKRPYGLDHLNSSRYNVFMERPFVIESFNQDARRWGLASYCVSQDEAWNWRYGVFNQRLIQDEGSYVSDHYQMEGAGRLANTWWYDETSGGRGYGHWAVSGTLADPDGSGIAGRAANEARFRHRPEARSSNRWIDTGQITGADDYQMVGLENVWNFGALQLVGEYQNMWVQRREANETHLHGGYAYLSYFLTGEHMPWDRSSGTLGRVKPLENFFLVDTCADGIRGGWGAWQLAYRYSYADFNDNDIAGGIGNSHTLGLNWYWSPYARMQFNAIYGEIDDRNVLEEADDPTSSLGVFSGHYTILGARFMVDF</sequence>
<dbReference type="KEGG" id="amob:HG15A2_00340"/>
<evidence type="ECO:0000256" key="1">
    <source>
        <dbReference type="SAM" id="Coils"/>
    </source>
</evidence>
<gene>
    <name evidence="3" type="primary">oprP</name>
    <name evidence="3" type="ORF">HG15A2_00340</name>
</gene>
<feature type="compositionally biased region" description="Acidic residues" evidence="2">
    <location>
        <begin position="78"/>
        <end position="87"/>
    </location>
</feature>
<dbReference type="Pfam" id="PF07396">
    <property type="entry name" value="Porin_O_P"/>
    <property type="match status" value="1"/>
</dbReference>
<evidence type="ECO:0000256" key="2">
    <source>
        <dbReference type="SAM" id="MobiDB-lite"/>
    </source>
</evidence>
<dbReference type="InterPro" id="IPR010870">
    <property type="entry name" value="Porin_O/P"/>
</dbReference>
<dbReference type="EMBL" id="CP036263">
    <property type="protein sequence ID" value="QDS96776.1"/>
    <property type="molecule type" value="Genomic_DNA"/>
</dbReference>